<dbReference type="CDD" id="cd04488">
    <property type="entry name" value="RecG_wedge_OBF"/>
    <property type="match status" value="1"/>
</dbReference>
<accession>A0A7W3PET0</accession>
<evidence type="ECO:0000313" key="1">
    <source>
        <dbReference type="EMBL" id="MBA8808874.1"/>
    </source>
</evidence>
<proteinExistence type="predicted"/>
<dbReference type="EMBL" id="JACGWV010000001">
    <property type="protein sequence ID" value="MBA8808874.1"/>
    <property type="molecule type" value="Genomic_DNA"/>
</dbReference>
<keyword evidence="1" id="KW-0255">Endonuclease</keyword>
<dbReference type="RefSeq" id="WP_182617243.1">
    <property type="nucleotide sequence ID" value="NZ_BAAATF010000003.1"/>
</dbReference>
<name>A0A7W3PET0_9MICO</name>
<dbReference type="GO" id="GO:0004519">
    <property type="term" value="F:endonuclease activity"/>
    <property type="evidence" value="ECO:0007669"/>
    <property type="project" value="UniProtKB-KW"/>
</dbReference>
<comment type="caution">
    <text evidence="1">The sequence shown here is derived from an EMBL/GenBank/DDBJ whole genome shotgun (WGS) entry which is preliminary data.</text>
</comment>
<keyword evidence="1" id="KW-0540">Nuclease</keyword>
<organism evidence="1 2">
    <name type="scientific">Promicromonospora sukumoe</name>
    <dbReference type="NCBI Taxonomy" id="88382"/>
    <lineage>
        <taxon>Bacteria</taxon>
        <taxon>Bacillati</taxon>
        <taxon>Actinomycetota</taxon>
        <taxon>Actinomycetes</taxon>
        <taxon>Micrococcales</taxon>
        <taxon>Promicromonosporaceae</taxon>
        <taxon>Promicromonospora</taxon>
    </lineage>
</organism>
<reference evidence="1 2" key="1">
    <citation type="submission" date="2020-07" db="EMBL/GenBank/DDBJ databases">
        <title>Sequencing the genomes of 1000 actinobacteria strains.</title>
        <authorList>
            <person name="Klenk H.-P."/>
        </authorList>
    </citation>
    <scope>NUCLEOTIDE SEQUENCE [LARGE SCALE GENOMIC DNA]</scope>
    <source>
        <strain evidence="1 2">DSM 44121</strain>
    </source>
</reference>
<gene>
    <name evidence="1" type="ORF">FHX71_002816</name>
</gene>
<keyword evidence="2" id="KW-1185">Reference proteome</keyword>
<sequence>MSLRSALASRIAATLASNEEVSDTAERADASKNVGCAAVTSVPTRSRGKVAGVLRSVVLRPREGVPTLEAELFDGSGALDLVWLGRRTIEGIEPGRRIRVEGMVCDVDGRRTMFNPRYELRPRPGEAQ</sequence>
<dbReference type="Proteomes" id="UP000540568">
    <property type="component" value="Unassembled WGS sequence"/>
</dbReference>
<evidence type="ECO:0000313" key="2">
    <source>
        <dbReference type="Proteomes" id="UP000540568"/>
    </source>
</evidence>
<protein>
    <submittedName>
        <fullName evidence="1">DNA/RNA endonuclease YhcR with UshA esterase domain</fullName>
    </submittedName>
</protein>
<keyword evidence="1" id="KW-0378">Hydrolase</keyword>
<dbReference type="AlphaFoldDB" id="A0A7W3PET0"/>